<proteinExistence type="predicted"/>
<evidence type="ECO:0000256" key="1">
    <source>
        <dbReference type="SAM" id="MobiDB-lite"/>
    </source>
</evidence>
<name>A0ABD1UGS8_9LAMI</name>
<organism evidence="2 3">
    <name type="scientific">Abeliophyllum distichum</name>
    <dbReference type="NCBI Taxonomy" id="126358"/>
    <lineage>
        <taxon>Eukaryota</taxon>
        <taxon>Viridiplantae</taxon>
        <taxon>Streptophyta</taxon>
        <taxon>Embryophyta</taxon>
        <taxon>Tracheophyta</taxon>
        <taxon>Spermatophyta</taxon>
        <taxon>Magnoliopsida</taxon>
        <taxon>eudicotyledons</taxon>
        <taxon>Gunneridae</taxon>
        <taxon>Pentapetalae</taxon>
        <taxon>asterids</taxon>
        <taxon>lamiids</taxon>
        <taxon>Lamiales</taxon>
        <taxon>Oleaceae</taxon>
        <taxon>Forsythieae</taxon>
        <taxon>Abeliophyllum</taxon>
    </lineage>
</organism>
<evidence type="ECO:0000313" key="2">
    <source>
        <dbReference type="EMBL" id="KAL2523760.1"/>
    </source>
</evidence>
<reference evidence="3" key="1">
    <citation type="submission" date="2024-07" db="EMBL/GenBank/DDBJ databases">
        <title>Two chromosome-level genome assemblies of Korean endemic species Abeliophyllum distichum and Forsythia ovata (Oleaceae).</title>
        <authorList>
            <person name="Jang H."/>
        </authorList>
    </citation>
    <scope>NUCLEOTIDE SEQUENCE [LARGE SCALE GENOMIC DNA]</scope>
</reference>
<dbReference type="AlphaFoldDB" id="A0ABD1UGS8"/>
<dbReference type="EMBL" id="JBFOLK010000003">
    <property type="protein sequence ID" value="KAL2523760.1"/>
    <property type="molecule type" value="Genomic_DNA"/>
</dbReference>
<feature type="compositionally biased region" description="Polar residues" evidence="1">
    <location>
        <begin position="57"/>
        <end position="67"/>
    </location>
</feature>
<feature type="region of interest" description="Disordered" evidence="1">
    <location>
        <begin position="45"/>
        <end position="67"/>
    </location>
</feature>
<accession>A0ABD1UGS8</accession>
<keyword evidence="3" id="KW-1185">Reference proteome</keyword>
<dbReference type="Proteomes" id="UP001604336">
    <property type="component" value="Unassembled WGS sequence"/>
</dbReference>
<gene>
    <name evidence="2" type="ORF">Adt_08814</name>
</gene>
<comment type="caution">
    <text evidence="2">The sequence shown here is derived from an EMBL/GenBank/DDBJ whole genome shotgun (WGS) entry which is preliminary data.</text>
</comment>
<protein>
    <submittedName>
        <fullName evidence="2">Uncharacterized protein</fullName>
    </submittedName>
</protein>
<evidence type="ECO:0000313" key="3">
    <source>
        <dbReference type="Proteomes" id="UP001604336"/>
    </source>
</evidence>
<sequence length="123" mass="13143">MHREPRKGEGRQDAVCSHSCIEAQEAEAKTQEKVEREVKQAAASLSTIKKNDPHNSAIPSSSQPSYLQSAGLLSDHVAPYIGPPAGADGMPAPRQAAAPYVSSFADLCGMSLVRRHAWTYPGT</sequence>